<proteinExistence type="predicted"/>
<comment type="caution">
    <text evidence="2">The sequence shown here is derived from an EMBL/GenBank/DDBJ whole genome shotgun (WGS) entry which is preliminary data.</text>
</comment>
<dbReference type="GO" id="GO:0016491">
    <property type="term" value="F:oxidoreductase activity"/>
    <property type="evidence" value="ECO:0007669"/>
    <property type="project" value="InterPro"/>
</dbReference>
<evidence type="ECO:0000313" key="3">
    <source>
        <dbReference type="Proteomes" id="UP001163046"/>
    </source>
</evidence>
<dbReference type="Pfam" id="PF01593">
    <property type="entry name" value="Amino_oxidase"/>
    <property type="match status" value="1"/>
</dbReference>
<name>A0A9W9YGT5_9CNID</name>
<sequence length="235" mass="26473">MVTATKLVIAVPPGPFKKIGGGLAKKIQRDEAFQSVMGFPAFKGAAVYPRAWWEDITDENKRLYPMERFLSNSDCLGWSLPHSGRGPSGEAVLHLAYKDGECGEKWGQILNSVPKSMIDLEIHRALEYKFNMMIPEPLDTIYQYWDEGAWYLQRPGTRVSMRQVEQWAKKPFPGKHIYMIGSSYHPFRANSEGALESANNALLEGWGIPNPSPSHEALAARSLSHVRGEKLKMIR</sequence>
<protein>
    <recommendedName>
        <fullName evidence="1">Amine oxidase domain-containing protein</fullName>
    </recommendedName>
</protein>
<evidence type="ECO:0000259" key="1">
    <source>
        <dbReference type="Pfam" id="PF01593"/>
    </source>
</evidence>
<dbReference type="InterPro" id="IPR036188">
    <property type="entry name" value="FAD/NAD-bd_sf"/>
</dbReference>
<keyword evidence="3" id="KW-1185">Reference proteome</keyword>
<dbReference type="EMBL" id="MU827778">
    <property type="protein sequence ID" value="KAJ7340529.1"/>
    <property type="molecule type" value="Genomic_DNA"/>
</dbReference>
<reference evidence="2" key="1">
    <citation type="submission" date="2023-01" db="EMBL/GenBank/DDBJ databases">
        <title>Genome assembly of the deep-sea coral Lophelia pertusa.</title>
        <authorList>
            <person name="Herrera S."/>
            <person name="Cordes E."/>
        </authorList>
    </citation>
    <scope>NUCLEOTIDE SEQUENCE</scope>
    <source>
        <strain evidence="2">USNM1676648</strain>
        <tissue evidence="2">Polyp</tissue>
    </source>
</reference>
<dbReference type="OrthoDB" id="5962290at2759"/>
<accession>A0A9W9YGT5</accession>
<feature type="domain" description="Amine oxidase" evidence="1">
    <location>
        <begin position="4"/>
        <end position="201"/>
    </location>
</feature>
<organism evidence="2 3">
    <name type="scientific">Desmophyllum pertusum</name>
    <dbReference type="NCBI Taxonomy" id="174260"/>
    <lineage>
        <taxon>Eukaryota</taxon>
        <taxon>Metazoa</taxon>
        <taxon>Cnidaria</taxon>
        <taxon>Anthozoa</taxon>
        <taxon>Hexacorallia</taxon>
        <taxon>Scleractinia</taxon>
        <taxon>Caryophylliina</taxon>
        <taxon>Caryophylliidae</taxon>
        <taxon>Desmophyllum</taxon>
    </lineage>
</organism>
<dbReference type="Proteomes" id="UP001163046">
    <property type="component" value="Unassembled WGS sequence"/>
</dbReference>
<dbReference type="Gene3D" id="3.50.50.60">
    <property type="entry name" value="FAD/NAD(P)-binding domain"/>
    <property type="match status" value="1"/>
</dbReference>
<dbReference type="InterPro" id="IPR002937">
    <property type="entry name" value="Amino_oxidase"/>
</dbReference>
<gene>
    <name evidence="2" type="ORF">OS493_003283</name>
</gene>
<dbReference type="AlphaFoldDB" id="A0A9W9YGT5"/>
<evidence type="ECO:0000313" key="2">
    <source>
        <dbReference type="EMBL" id="KAJ7340529.1"/>
    </source>
</evidence>